<keyword evidence="6" id="KW-0547">Nucleotide-binding</keyword>
<keyword evidence="12" id="KW-1185">Reference proteome</keyword>
<feature type="domain" description="MOFRL-associated" evidence="10">
    <location>
        <begin position="7"/>
        <end position="258"/>
    </location>
</feature>
<dbReference type="EMBL" id="KB201037">
    <property type="protein sequence ID" value="ESO99287.1"/>
    <property type="molecule type" value="Genomic_DNA"/>
</dbReference>
<dbReference type="Gene3D" id="3.40.1480.10">
    <property type="entry name" value="MOFRL domain"/>
    <property type="match status" value="1"/>
</dbReference>
<evidence type="ECO:0000256" key="3">
    <source>
        <dbReference type="ARBA" id="ARBA00012101"/>
    </source>
</evidence>
<evidence type="ECO:0000313" key="12">
    <source>
        <dbReference type="Proteomes" id="UP000030746"/>
    </source>
</evidence>
<keyword evidence="5" id="KW-0808">Transferase</keyword>
<dbReference type="FunFam" id="3.40.50.10180:FF:000001">
    <property type="entry name" value="Glycerate kinase"/>
    <property type="match status" value="1"/>
</dbReference>
<dbReference type="Pfam" id="PF05161">
    <property type="entry name" value="MOFRL"/>
    <property type="match status" value="1"/>
</dbReference>
<dbReference type="Gene3D" id="3.40.50.10180">
    <property type="entry name" value="Glycerate kinase, MOFRL-like N-terminal domain"/>
    <property type="match status" value="1"/>
</dbReference>
<keyword evidence="7" id="KW-0418">Kinase</keyword>
<dbReference type="Pfam" id="PF13660">
    <property type="entry name" value="DUF4147"/>
    <property type="match status" value="1"/>
</dbReference>
<reference evidence="11 12" key="1">
    <citation type="journal article" date="2013" name="Nature">
        <title>Insights into bilaterian evolution from three spiralian genomes.</title>
        <authorList>
            <person name="Simakov O."/>
            <person name="Marletaz F."/>
            <person name="Cho S.J."/>
            <person name="Edsinger-Gonzales E."/>
            <person name="Havlak P."/>
            <person name="Hellsten U."/>
            <person name="Kuo D.H."/>
            <person name="Larsson T."/>
            <person name="Lv J."/>
            <person name="Arendt D."/>
            <person name="Savage R."/>
            <person name="Osoegawa K."/>
            <person name="de Jong P."/>
            <person name="Grimwood J."/>
            <person name="Chapman J.A."/>
            <person name="Shapiro H."/>
            <person name="Aerts A."/>
            <person name="Otillar R.P."/>
            <person name="Terry A.Y."/>
            <person name="Boore J.L."/>
            <person name="Grigoriev I.V."/>
            <person name="Lindberg D.R."/>
            <person name="Seaver E.C."/>
            <person name="Weisblat D.A."/>
            <person name="Putnam N.H."/>
            <person name="Rokhsar D.S."/>
        </authorList>
    </citation>
    <scope>NUCLEOTIDE SEQUENCE [LARGE SCALE GENOMIC DNA]</scope>
</reference>
<evidence type="ECO:0000256" key="2">
    <source>
        <dbReference type="ARBA" id="ARBA00005393"/>
    </source>
</evidence>
<dbReference type="RefSeq" id="XP_009049778.1">
    <property type="nucleotide sequence ID" value="XM_009051530.1"/>
</dbReference>
<dbReference type="GO" id="GO:0008887">
    <property type="term" value="F:glycerate kinase activity"/>
    <property type="evidence" value="ECO:0007669"/>
    <property type="project" value="UniProtKB-EC"/>
</dbReference>
<dbReference type="CTD" id="20244714"/>
<dbReference type="InterPro" id="IPR007835">
    <property type="entry name" value="MOFRL"/>
</dbReference>
<dbReference type="InterPro" id="IPR037035">
    <property type="entry name" value="GK-like_C_sf"/>
</dbReference>
<accession>V4APZ2</accession>
<organism evidence="11 12">
    <name type="scientific">Lottia gigantea</name>
    <name type="common">Giant owl limpet</name>
    <dbReference type="NCBI Taxonomy" id="225164"/>
    <lineage>
        <taxon>Eukaryota</taxon>
        <taxon>Metazoa</taxon>
        <taxon>Spiralia</taxon>
        <taxon>Lophotrochozoa</taxon>
        <taxon>Mollusca</taxon>
        <taxon>Gastropoda</taxon>
        <taxon>Patellogastropoda</taxon>
        <taxon>Lottioidea</taxon>
        <taxon>Lottiidae</taxon>
        <taxon>Lottia</taxon>
    </lineage>
</organism>
<evidence type="ECO:0000256" key="7">
    <source>
        <dbReference type="ARBA" id="ARBA00022777"/>
    </source>
</evidence>
<dbReference type="OrthoDB" id="44918at2759"/>
<dbReference type="OMA" id="GKAAWRM"/>
<dbReference type="SUPFAM" id="SSF82544">
    <property type="entry name" value="GckA/TtuD-like"/>
    <property type="match status" value="1"/>
</dbReference>
<name>V4APZ2_LOTGI</name>
<evidence type="ECO:0000256" key="8">
    <source>
        <dbReference type="ARBA" id="ARBA00022840"/>
    </source>
</evidence>
<dbReference type="STRING" id="225164.V4APZ2"/>
<protein>
    <recommendedName>
        <fullName evidence="4">Glycerate kinase</fullName>
        <ecNumber evidence="3">2.7.1.31</ecNumber>
    </recommendedName>
</protein>
<evidence type="ECO:0000256" key="4">
    <source>
        <dbReference type="ARBA" id="ARBA00020720"/>
    </source>
</evidence>
<evidence type="ECO:0000256" key="6">
    <source>
        <dbReference type="ARBA" id="ARBA00022741"/>
    </source>
</evidence>
<keyword evidence="8" id="KW-0067">ATP-binding</keyword>
<evidence type="ECO:0000259" key="10">
    <source>
        <dbReference type="Pfam" id="PF13660"/>
    </source>
</evidence>
<dbReference type="Proteomes" id="UP000030746">
    <property type="component" value="Unassembled WGS sequence"/>
</dbReference>
<dbReference type="InterPro" id="IPR038614">
    <property type="entry name" value="GK_N_sf"/>
</dbReference>
<dbReference type="InterPro" id="IPR025286">
    <property type="entry name" value="MOFRL_assoc_dom"/>
</dbReference>
<dbReference type="GO" id="GO:0005737">
    <property type="term" value="C:cytoplasm"/>
    <property type="evidence" value="ECO:0007669"/>
    <property type="project" value="TreeGrafter"/>
</dbReference>
<comment type="catalytic activity">
    <reaction evidence="1">
        <text>(R)-glycerate + ATP = (2R)-3-phosphoglycerate + ADP + H(+)</text>
        <dbReference type="Rhea" id="RHEA:23516"/>
        <dbReference type="ChEBI" id="CHEBI:15378"/>
        <dbReference type="ChEBI" id="CHEBI:16659"/>
        <dbReference type="ChEBI" id="CHEBI:30616"/>
        <dbReference type="ChEBI" id="CHEBI:58272"/>
        <dbReference type="ChEBI" id="CHEBI:456216"/>
        <dbReference type="EC" id="2.7.1.31"/>
    </reaction>
</comment>
<dbReference type="KEGG" id="lgi:LOTGIDRAFT_186721"/>
<comment type="similarity">
    <text evidence="2">Belongs to the glycerate kinase type-2 family.</text>
</comment>
<proteinExistence type="inferred from homology"/>
<sequence length="510" mass="55432">MAGQDFAREIFSSAVSSVLPGEMIINKVKYENENKILHIENREYSLKNNVYVVGFGKAVLGMARTVEDILKHEIKSGIVSVPLGSVEMLQQSGKSDMLLSKDSRIEVYEGAENNLPDNNSHKAAMNIHNLVKSLTIDDILLVLISGGGSSLLPSPYSPITLQEEMSVVKLLAKKAATIQQLNMIRKNIESMKGGGLAVLAQPAQVISLILSDVISDPLSDIASGPTVPDSSTSQQCLDLLQKFEISEQVPKNVKDFLKFQNQNKDHNNSCDWSKVQNVIVGSNSIATTSASEKAAKLGFVPFILSSSLEGEARIMGNLFAHLAKYCCMLFTKSQDPQYNSVLTALEFNIIEMGISKCNLNNLTVMIEMAINSQSGICIVTGGETTVEIKGTGKGGRNQEMVVSAGLVLNDILHDEQCDCDIEFLSAGTDGQDGPTDLAGAVINQNFYKDCQKQGLQVKSYLDNNDSYHIFSAFNDGRYSVKTGLTGTNVMDIQILLVRPKSVNDQFSVQV</sequence>
<dbReference type="PANTHER" id="PTHR12227:SF0">
    <property type="entry name" value="GLYCERATE KINASE"/>
    <property type="match status" value="1"/>
</dbReference>
<dbReference type="EC" id="2.7.1.31" evidence="3"/>
<dbReference type="AlphaFoldDB" id="V4APZ2"/>
<evidence type="ECO:0000256" key="5">
    <source>
        <dbReference type="ARBA" id="ARBA00022679"/>
    </source>
</evidence>
<evidence type="ECO:0000313" key="11">
    <source>
        <dbReference type="EMBL" id="ESO99287.1"/>
    </source>
</evidence>
<dbReference type="HOGENOM" id="CLU_032279_0_0_1"/>
<dbReference type="PANTHER" id="PTHR12227">
    <property type="entry name" value="GLYCERATE KINASE"/>
    <property type="match status" value="1"/>
</dbReference>
<gene>
    <name evidence="11" type="ORF">LOTGIDRAFT_186721</name>
</gene>
<evidence type="ECO:0000259" key="9">
    <source>
        <dbReference type="Pfam" id="PF05161"/>
    </source>
</evidence>
<dbReference type="InterPro" id="IPR039760">
    <property type="entry name" value="MOFRL_protein"/>
</dbReference>
<evidence type="ECO:0000256" key="1">
    <source>
        <dbReference type="ARBA" id="ARBA00000694"/>
    </source>
</evidence>
<dbReference type="GO" id="GO:0005524">
    <property type="term" value="F:ATP binding"/>
    <property type="evidence" value="ECO:0007669"/>
    <property type="project" value="UniProtKB-KW"/>
</dbReference>
<feature type="domain" description="MOFRL" evidence="9">
    <location>
        <begin position="376"/>
        <end position="491"/>
    </location>
</feature>
<dbReference type="GeneID" id="20244714"/>